<dbReference type="OrthoDB" id="9812066at2"/>
<dbReference type="Pfam" id="PF06296">
    <property type="entry name" value="RelE"/>
    <property type="match status" value="1"/>
</dbReference>
<reference evidence="1 2" key="1">
    <citation type="submission" date="2019-06" db="EMBL/GenBank/DDBJ databases">
        <authorList>
            <person name="Lee I."/>
            <person name="Jang G.I."/>
            <person name="Hwang C.Y."/>
        </authorList>
    </citation>
    <scope>NUCLEOTIDE SEQUENCE [LARGE SCALE GENOMIC DNA]</scope>
    <source>
        <strain evidence="1 2">PAMC 28131</strain>
    </source>
</reference>
<dbReference type="EMBL" id="VFSU01000020">
    <property type="protein sequence ID" value="TPE61929.1"/>
    <property type="molecule type" value="Genomic_DNA"/>
</dbReference>
<dbReference type="Proteomes" id="UP000319897">
    <property type="component" value="Unassembled WGS sequence"/>
</dbReference>
<evidence type="ECO:0000313" key="1">
    <source>
        <dbReference type="EMBL" id="TPE61929.1"/>
    </source>
</evidence>
<proteinExistence type="predicted"/>
<comment type="caution">
    <text evidence="1">The sequence shown here is derived from an EMBL/GenBank/DDBJ whole genome shotgun (WGS) entry which is preliminary data.</text>
</comment>
<protein>
    <submittedName>
        <fullName evidence="1">Type II toxin-antitoxin system RelE/ParE family toxin</fullName>
    </submittedName>
</protein>
<gene>
    <name evidence="1" type="ORF">FJQ54_07305</name>
</gene>
<dbReference type="RefSeq" id="WP_140927765.1">
    <property type="nucleotide sequence ID" value="NZ_VFSU01000020.1"/>
</dbReference>
<dbReference type="AlphaFoldDB" id="A0A501XN92"/>
<evidence type="ECO:0000313" key="2">
    <source>
        <dbReference type="Proteomes" id="UP000319897"/>
    </source>
</evidence>
<accession>A0A501XN92</accession>
<organism evidence="1 2">
    <name type="scientific">Sandaracinobacter neustonicus</name>
    <dbReference type="NCBI Taxonomy" id="1715348"/>
    <lineage>
        <taxon>Bacteria</taxon>
        <taxon>Pseudomonadati</taxon>
        <taxon>Pseudomonadota</taxon>
        <taxon>Alphaproteobacteria</taxon>
        <taxon>Sphingomonadales</taxon>
        <taxon>Sphingosinicellaceae</taxon>
        <taxon>Sandaracinobacter</taxon>
    </lineage>
</organism>
<dbReference type="InterPro" id="IPR009387">
    <property type="entry name" value="HigB-2"/>
</dbReference>
<keyword evidence="2" id="KW-1185">Reference proteome</keyword>
<dbReference type="PIRSF" id="PIRSF018634">
    <property type="entry name" value="UCP018634"/>
    <property type="match status" value="1"/>
</dbReference>
<sequence length="141" mass="14685">MSVLLTKSFARFARKAGLTGEALVEAASAVEAGRADADLGSGVFKQRVAREGGGKSGGYRTIILFKAGGHSFFAHGFAKNEKANISVKELKALKQLAALYLGYSANEIGAAINGGALIEVMDDGRENEEQASRQPDPGVGI</sequence>
<name>A0A501XN92_9SPHN</name>